<feature type="non-terminal residue" evidence="7">
    <location>
        <position position="169"/>
    </location>
</feature>
<dbReference type="Gene3D" id="3.90.650.10">
    <property type="entry name" value="PurM-like C-terminal domain"/>
    <property type="match status" value="1"/>
</dbReference>
<gene>
    <name evidence="7" type="ORF">B1A_14187</name>
</gene>
<comment type="pathway">
    <text evidence="1">Purine metabolism; IMP biosynthesis via de novo pathway; 5-amino-1-(5-phospho-D-ribosyl)imidazole from N(2)-formyl-N(1)-(5-phospho-D-ribosyl)glycinamide: step 2/2.</text>
</comment>
<comment type="caution">
    <text evidence="7">The sequence shown here is derived from an EMBL/GenBank/DDBJ whole genome shotgun (WGS) entry which is preliminary data.</text>
</comment>
<dbReference type="Pfam" id="PF02769">
    <property type="entry name" value="AIRS_C"/>
    <property type="match status" value="1"/>
</dbReference>
<keyword evidence="4" id="KW-0547">Nucleotide-binding</keyword>
<evidence type="ECO:0000259" key="6">
    <source>
        <dbReference type="Pfam" id="PF02769"/>
    </source>
</evidence>
<evidence type="ECO:0000256" key="5">
    <source>
        <dbReference type="ARBA" id="ARBA00022840"/>
    </source>
</evidence>
<dbReference type="UniPathway" id="UPA00074">
    <property type="reaction ID" value="UER00129"/>
</dbReference>
<dbReference type="EMBL" id="AUZX01010408">
    <property type="protein sequence ID" value="EQD48103.1"/>
    <property type="molecule type" value="Genomic_DNA"/>
</dbReference>
<dbReference type="InterPro" id="IPR010918">
    <property type="entry name" value="PurM-like_C_dom"/>
</dbReference>
<protein>
    <recommendedName>
        <fullName evidence="2">phosphoribosylformylglycinamidine cyclo-ligase</fullName>
        <ecNumber evidence="2">6.3.3.1</ecNumber>
    </recommendedName>
</protein>
<reference evidence="7" key="1">
    <citation type="submission" date="2013-08" db="EMBL/GenBank/DDBJ databases">
        <authorList>
            <person name="Mendez C."/>
            <person name="Richter M."/>
            <person name="Ferrer M."/>
            <person name="Sanchez J."/>
        </authorList>
    </citation>
    <scope>NUCLEOTIDE SEQUENCE</scope>
</reference>
<evidence type="ECO:0000256" key="2">
    <source>
        <dbReference type="ARBA" id="ARBA00013047"/>
    </source>
</evidence>
<dbReference type="GO" id="GO:0046084">
    <property type="term" value="P:adenine biosynthetic process"/>
    <property type="evidence" value="ECO:0007669"/>
    <property type="project" value="TreeGrafter"/>
</dbReference>
<dbReference type="InterPro" id="IPR036921">
    <property type="entry name" value="PurM-like_N_sf"/>
</dbReference>
<evidence type="ECO:0000256" key="1">
    <source>
        <dbReference type="ARBA" id="ARBA00004686"/>
    </source>
</evidence>
<name>T0ZUC4_9ZZZZ</name>
<dbReference type="GO" id="GO:0005829">
    <property type="term" value="C:cytosol"/>
    <property type="evidence" value="ECO:0007669"/>
    <property type="project" value="TreeGrafter"/>
</dbReference>
<accession>T0ZUC4</accession>
<dbReference type="InterPro" id="IPR036676">
    <property type="entry name" value="PurM-like_C_sf"/>
</dbReference>
<dbReference type="SUPFAM" id="SSF55326">
    <property type="entry name" value="PurM N-terminal domain-like"/>
    <property type="match status" value="1"/>
</dbReference>
<evidence type="ECO:0000313" key="7">
    <source>
        <dbReference type="EMBL" id="EQD48103.1"/>
    </source>
</evidence>
<dbReference type="PANTHER" id="PTHR10520:SF12">
    <property type="entry name" value="TRIFUNCTIONAL PURINE BIOSYNTHETIC PROTEIN ADENOSINE-3"/>
    <property type="match status" value="1"/>
</dbReference>
<dbReference type="AlphaFoldDB" id="T0ZUC4"/>
<sequence>LDPEEVAAAVLGVARACREIGAALLGGETAELPDLFAPGEFDLVGFGVGAVEEERKISSHAACEGDILIGLGSSGFHSNGFSLVRRIIREQNIDLTQEYGLGEPLSALLLRPTMLYGPMLSEELGAGRIRALSHITGGGIPGNVPRMLAAGTGARLDQTAWEVPGVMAW</sequence>
<dbReference type="EC" id="6.3.3.1" evidence="2"/>
<evidence type="ECO:0000256" key="3">
    <source>
        <dbReference type="ARBA" id="ARBA00022598"/>
    </source>
</evidence>
<proteinExistence type="predicted"/>
<dbReference type="GO" id="GO:0004637">
    <property type="term" value="F:phosphoribosylamine-glycine ligase activity"/>
    <property type="evidence" value="ECO:0007669"/>
    <property type="project" value="TreeGrafter"/>
</dbReference>
<keyword evidence="3 7" id="KW-0436">Ligase</keyword>
<dbReference type="Gene3D" id="3.30.1330.10">
    <property type="entry name" value="PurM-like, N-terminal domain"/>
    <property type="match status" value="1"/>
</dbReference>
<dbReference type="GO" id="GO:0004641">
    <property type="term" value="F:phosphoribosylformylglycinamidine cyclo-ligase activity"/>
    <property type="evidence" value="ECO:0007669"/>
    <property type="project" value="UniProtKB-EC"/>
</dbReference>
<feature type="domain" description="PurM-like C-terminal" evidence="6">
    <location>
        <begin position="64"/>
        <end position="164"/>
    </location>
</feature>
<dbReference type="SUPFAM" id="SSF56042">
    <property type="entry name" value="PurM C-terminal domain-like"/>
    <property type="match status" value="1"/>
</dbReference>
<organism evidence="7">
    <name type="scientific">mine drainage metagenome</name>
    <dbReference type="NCBI Taxonomy" id="410659"/>
    <lineage>
        <taxon>unclassified sequences</taxon>
        <taxon>metagenomes</taxon>
        <taxon>ecological metagenomes</taxon>
    </lineage>
</organism>
<evidence type="ECO:0000256" key="4">
    <source>
        <dbReference type="ARBA" id="ARBA00022741"/>
    </source>
</evidence>
<dbReference type="InterPro" id="IPR004733">
    <property type="entry name" value="PurM_cligase"/>
</dbReference>
<feature type="non-terminal residue" evidence="7">
    <location>
        <position position="1"/>
    </location>
</feature>
<keyword evidence="5" id="KW-0067">ATP-binding</keyword>
<dbReference type="GO" id="GO:0006189">
    <property type="term" value="P:'de novo' IMP biosynthetic process"/>
    <property type="evidence" value="ECO:0007669"/>
    <property type="project" value="UniProtKB-UniPathway"/>
</dbReference>
<dbReference type="PANTHER" id="PTHR10520">
    <property type="entry name" value="TRIFUNCTIONAL PURINE BIOSYNTHETIC PROTEIN ADENOSINE-3-RELATED"/>
    <property type="match status" value="1"/>
</dbReference>
<reference evidence="7" key="2">
    <citation type="journal article" date="2014" name="ISME J.">
        <title>Microbial stratification in low pH oxic and suboxic macroscopic growths along an acid mine drainage.</title>
        <authorList>
            <person name="Mendez-Garcia C."/>
            <person name="Mesa V."/>
            <person name="Sprenger R.R."/>
            <person name="Richter M."/>
            <person name="Diez M.S."/>
            <person name="Solano J."/>
            <person name="Bargiela R."/>
            <person name="Golyshina O.V."/>
            <person name="Manteca A."/>
            <person name="Ramos J.L."/>
            <person name="Gallego J.R."/>
            <person name="Llorente I."/>
            <person name="Martins Dos Santos V.A."/>
            <person name="Jensen O.N."/>
            <person name="Pelaez A.I."/>
            <person name="Sanchez J."/>
            <person name="Ferrer M."/>
        </authorList>
    </citation>
    <scope>NUCLEOTIDE SEQUENCE</scope>
</reference>
<dbReference type="GO" id="GO:0005524">
    <property type="term" value="F:ATP binding"/>
    <property type="evidence" value="ECO:0007669"/>
    <property type="project" value="UniProtKB-KW"/>
</dbReference>